<dbReference type="RefSeq" id="WP_015404618.1">
    <property type="nucleotide sequence ID" value="NC_020304.1"/>
</dbReference>
<evidence type="ECO:0000256" key="2">
    <source>
        <dbReference type="ARBA" id="ARBA00005417"/>
    </source>
</evidence>
<dbReference type="PROSITE" id="PS50893">
    <property type="entry name" value="ABC_TRANSPORTER_2"/>
    <property type="match status" value="1"/>
</dbReference>
<evidence type="ECO:0000313" key="12">
    <source>
        <dbReference type="Proteomes" id="UP000011721"/>
    </source>
</evidence>
<dbReference type="SMART" id="SM00382">
    <property type="entry name" value="AAA"/>
    <property type="match status" value="1"/>
</dbReference>
<evidence type="ECO:0000256" key="4">
    <source>
        <dbReference type="ARBA" id="ARBA00022458"/>
    </source>
</evidence>
<evidence type="ECO:0000256" key="6">
    <source>
        <dbReference type="ARBA" id="ARBA00022741"/>
    </source>
</evidence>
<evidence type="ECO:0000256" key="5">
    <source>
        <dbReference type="ARBA" id="ARBA00022475"/>
    </source>
</evidence>
<reference evidence="12" key="1">
    <citation type="journal article" date="2013" name="Stand. Genomic Sci.">
        <title>Complete genome sequence of Desulfocapsa sulfexigens, a marine deltaproteobacterium specialized in disproportionating inorganic sulfur compounds.</title>
        <authorList>
            <person name="Finster K.W."/>
            <person name="Kjeldsen K.U."/>
            <person name="Kube M."/>
            <person name="Reinhardt R."/>
            <person name="Mussmann M."/>
            <person name="Amann R."/>
            <person name="Schreiber L."/>
        </authorList>
    </citation>
    <scope>NUCLEOTIDE SEQUENCE [LARGE SCALE GENOMIC DNA]</scope>
    <source>
        <strain evidence="12">DSM 10523 / SB164P1</strain>
    </source>
</reference>
<dbReference type="InterPro" id="IPR027417">
    <property type="entry name" value="P-loop_NTPase"/>
</dbReference>
<dbReference type="PANTHER" id="PTHR42711">
    <property type="entry name" value="ABC TRANSPORTER ATP-BINDING PROTEIN"/>
    <property type="match status" value="1"/>
</dbReference>
<dbReference type="STRING" id="1167006.UWK_02390"/>
<dbReference type="PANTHER" id="PTHR42711:SF5">
    <property type="entry name" value="ABC TRANSPORTER ATP-BINDING PROTEIN NATA"/>
    <property type="match status" value="1"/>
</dbReference>
<keyword evidence="3" id="KW-0813">Transport</keyword>
<comment type="subcellular location">
    <subcellularLocation>
        <location evidence="1">Cell membrane</location>
    </subcellularLocation>
</comment>
<keyword evidence="8" id="KW-1278">Translocase</keyword>
<name>M1PH34_DESSD</name>
<sequence>MINSDIAPTVVVAELTKMFQERCAVDNISFSIRGGECLGFLGPNGAGKTTTIKMLLGLMTKSSGTITLLGMHIPEQLREAKQLIGVVPQADSLDPDLTVQENLLTYAAFYNIPRRIASAKADELLQFFALTNRKDEVIERLSGGQRRRLLLARALINNPKLLILDEPTVGLDPQSRQLIWQHLEMLQEQGMTMLLTSHYLDEVERLSDRVLILDHGTIVTEGIPQQLIKELVGVDVFEVEGGQSELDTLEEAFQKCNATTERVNDRLYAYTQEDCSRLEALLANSRKWLRRPANLEDLFIQLTGRSLRES</sequence>
<dbReference type="InterPro" id="IPR017871">
    <property type="entry name" value="ABC_transporter-like_CS"/>
</dbReference>
<accession>M1PH34</accession>
<dbReference type="Gene3D" id="3.40.50.300">
    <property type="entry name" value="P-loop containing nucleotide triphosphate hydrolases"/>
    <property type="match status" value="1"/>
</dbReference>
<keyword evidence="9" id="KW-0472">Membrane</keyword>
<dbReference type="AlphaFoldDB" id="M1PH34"/>
<evidence type="ECO:0000256" key="1">
    <source>
        <dbReference type="ARBA" id="ARBA00004236"/>
    </source>
</evidence>
<keyword evidence="12" id="KW-1185">Reference proteome</keyword>
<evidence type="ECO:0000256" key="9">
    <source>
        <dbReference type="ARBA" id="ARBA00023136"/>
    </source>
</evidence>
<evidence type="ECO:0000313" key="11">
    <source>
        <dbReference type="EMBL" id="AGF78930.1"/>
    </source>
</evidence>
<dbReference type="GO" id="GO:0005524">
    <property type="term" value="F:ATP binding"/>
    <property type="evidence" value="ECO:0007669"/>
    <property type="project" value="UniProtKB-KW"/>
</dbReference>
<dbReference type="SUPFAM" id="SSF52540">
    <property type="entry name" value="P-loop containing nucleoside triphosphate hydrolases"/>
    <property type="match status" value="1"/>
</dbReference>
<evidence type="ECO:0000256" key="7">
    <source>
        <dbReference type="ARBA" id="ARBA00022840"/>
    </source>
</evidence>
<gene>
    <name evidence="11" type="ordered locus">UWK_02390</name>
</gene>
<evidence type="ECO:0000259" key="10">
    <source>
        <dbReference type="PROSITE" id="PS50893"/>
    </source>
</evidence>
<dbReference type="InterPro" id="IPR003593">
    <property type="entry name" value="AAA+_ATPase"/>
</dbReference>
<dbReference type="Pfam" id="PF00005">
    <property type="entry name" value="ABC_tran"/>
    <property type="match status" value="1"/>
</dbReference>
<feature type="domain" description="ABC transporter" evidence="10">
    <location>
        <begin position="10"/>
        <end position="240"/>
    </location>
</feature>
<dbReference type="FunFam" id="3.40.50.300:FF:000589">
    <property type="entry name" value="ABC transporter, ATP-binding subunit"/>
    <property type="match status" value="1"/>
</dbReference>
<keyword evidence="7" id="KW-0067">ATP-binding</keyword>
<protein>
    <submittedName>
        <fullName evidence="11">ABC-type multidrug transport system, ATPase component</fullName>
    </submittedName>
</protein>
<dbReference type="InterPro" id="IPR050763">
    <property type="entry name" value="ABC_transporter_ATP-binding"/>
</dbReference>
<dbReference type="EMBL" id="CP003985">
    <property type="protein sequence ID" value="AGF78930.1"/>
    <property type="molecule type" value="Genomic_DNA"/>
</dbReference>
<dbReference type="GO" id="GO:0005886">
    <property type="term" value="C:plasma membrane"/>
    <property type="evidence" value="ECO:0007669"/>
    <property type="project" value="UniProtKB-SubCell"/>
</dbReference>
<organism evidence="11 12">
    <name type="scientific">Desulfocapsa sulfexigens (strain DSM 10523 / SB164P1)</name>
    <dbReference type="NCBI Taxonomy" id="1167006"/>
    <lineage>
        <taxon>Bacteria</taxon>
        <taxon>Pseudomonadati</taxon>
        <taxon>Thermodesulfobacteriota</taxon>
        <taxon>Desulfobulbia</taxon>
        <taxon>Desulfobulbales</taxon>
        <taxon>Desulfocapsaceae</taxon>
        <taxon>Desulfocapsa</taxon>
    </lineage>
</organism>
<dbReference type="HOGENOM" id="CLU_000604_1_2_7"/>
<dbReference type="GO" id="GO:0016887">
    <property type="term" value="F:ATP hydrolysis activity"/>
    <property type="evidence" value="ECO:0007669"/>
    <property type="project" value="InterPro"/>
</dbReference>
<proteinExistence type="inferred from homology"/>
<keyword evidence="5" id="KW-1003">Cell membrane</keyword>
<dbReference type="InterPro" id="IPR003439">
    <property type="entry name" value="ABC_transporter-like_ATP-bd"/>
</dbReference>
<keyword evidence="4" id="KW-0536">Nodulation</keyword>
<keyword evidence="6" id="KW-0547">Nucleotide-binding</keyword>
<evidence type="ECO:0000256" key="8">
    <source>
        <dbReference type="ARBA" id="ARBA00022967"/>
    </source>
</evidence>
<dbReference type="eggNOG" id="COG1131">
    <property type="taxonomic scope" value="Bacteria"/>
</dbReference>
<evidence type="ECO:0000256" key="3">
    <source>
        <dbReference type="ARBA" id="ARBA00022448"/>
    </source>
</evidence>
<dbReference type="PROSITE" id="PS00211">
    <property type="entry name" value="ABC_TRANSPORTER_1"/>
    <property type="match status" value="1"/>
</dbReference>
<dbReference type="KEGG" id="dsf:UWK_02390"/>
<dbReference type="Proteomes" id="UP000011721">
    <property type="component" value="Chromosome"/>
</dbReference>
<comment type="similarity">
    <text evidence="2">Belongs to the ABC transporter superfamily.</text>
</comment>